<accession>A0A060QP53</accession>
<proteinExistence type="predicted"/>
<sequence>MSTLFCKLNLSINEMRECKMKYFEVELENPDEFLKLQTEDFVKANRLLLRKIIQSVTVYEENFVISFKSGIELEV</sequence>
<evidence type="ECO:0000313" key="1">
    <source>
        <dbReference type="EMBL" id="CDL74289.1"/>
    </source>
</evidence>
<dbReference type="EMBL" id="HG799503">
    <property type="protein sequence ID" value="CDL74289.1"/>
    <property type="molecule type" value="Genomic_DNA"/>
</dbReference>
<dbReference type="AlphaFoldDB" id="A0A060QP53"/>
<protein>
    <submittedName>
        <fullName evidence="1">Hypothetical conjugative element protein</fullName>
    </submittedName>
</protein>
<reference evidence="1" key="1">
    <citation type="submission" date="2013-12" db="EMBL/GenBank/DDBJ databases">
        <authorList>
            <person name="Croucher N."/>
        </authorList>
    </citation>
    <scope>NUCLEOTIDE SEQUENCE</scope>
    <source>
        <strain evidence="1">SPN28652</strain>
    </source>
</reference>
<reference evidence="1" key="2">
    <citation type="submission" date="2014-06" db="EMBL/GenBank/DDBJ databases">
        <title>Parallel evolution of resistance and vaccine escape in the PMEN14 pneumococcal lineage.</title>
        <authorList>
            <person name="Croucher N.J."/>
            <person name="Chewapreecha C."/>
            <person name="Hanage W.P."/>
            <person name="Harris S.R."/>
            <person name="McGee L."/>
            <person name="Van der Linden M."/>
            <person name="Song J.H."/>
            <person name="Ko K.S."/>
            <person name="De Lencastre H."/>
            <person name="Turner C."/>
            <person name="Sa-Leao R."/>
            <person name="Klugman K.P."/>
            <person name="Parkhill J."/>
            <person name="Turner P."/>
            <person name="Bentley S.D."/>
        </authorList>
    </citation>
    <scope>NUCLEOTIDE SEQUENCE</scope>
    <source>
        <strain evidence="1">SPN28652</strain>
    </source>
</reference>
<name>A0A060QP53_STREE</name>
<organism evidence="1">
    <name type="scientific">Streptococcus pneumoniae</name>
    <dbReference type="NCBI Taxonomy" id="1313"/>
    <lineage>
        <taxon>Bacteria</taxon>
        <taxon>Bacillati</taxon>
        <taxon>Bacillota</taxon>
        <taxon>Bacilli</taxon>
        <taxon>Lactobacillales</taxon>
        <taxon>Streptococcaceae</taxon>
        <taxon>Streptococcus</taxon>
    </lineage>
</organism>